<dbReference type="PANTHER" id="PTHR43563">
    <property type="entry name" value="AMINE OXIDASE"/>
    <property type="match status" value="1"/>
</dbReference>
<dbReference type="Proteomes" id="UP000184144">
    <property type="component" value="Unassembled WGS sequence"/>
</dbReference>
<dbReference type="SUPFAM" id="SSF51905">
    <property type="entry name" value="FAD/NAD(P)-binding domain"/>
    <property type="match status" value="1"/>
</dbReference>
<dbReference type="InterPro" id="IPR050703">
    <property type="entry name" value="Flavin_MAO"/>
</dbReference>
<evidence type="ECO:0000259" key="2">
    <source>
        <dbReference type="Pfam" id="PF01593"/>
    </source>
</evidence>
<dbReference type="AlphaFoldDB" id="A0A1M4Z4A2"/>
<dbReference type="OrthoDB" id="337830at2"/>
<sequence length="345" mass="36833">MALDLIIVGGGLSGLTLARIAQSRGLSYRLFEARDRFGGRIDGVDGVDLGPSWFWPGHSRMAVLAKKLGVEVFEQWSTGDALYEDHSAIQRGHGFASMAGTYRISGGMPALVKALVAKLDASCLHLSTKVQTITREDSVIVTTSDGKDHAAHHVVLALPPRVAAELAFSPSLPVPARQPLGDIPGWMAGQAKLVATYPMPFWREEGLSGDAISQIGPMVEMHDASDPVSGKGAIFGFIGVPAPHRNGQAEAIRSAGLVQLERMFGPKAAKPEALILKDWAQEPFTATRPDWDFNGPHPSYGCPPALRSLWDGTLTFGSTEFAATQGGFLEGALERAEEVAAMLIK</sequence>
<dbReference type="EMBL" id="FQUV01000004">
    <property type="protein sequence ID" value="SHF12552.1"/>
    <property type="molecule type" value="Genomic_DNA"/>
</dbReference>
<proteinExistence type="inferred from homology"/>
<feature type="domain" description="Amine oxidase" evidence="2">
    <location>
        <begin position="83"/>
        <end position="341"/>
    </location>
</feature>
<dbReference type="InterPro" id="IPR036188">
    <property type="entry name" value="FAD/NAD-bd_sf"/>
</dbReference>
<dbReference type="GO" id="GO:0016491">
    <property type="term" value="F:oxidoreductase activity"/>
    <property type="evidence" value="ECO:0007669"/>
    <property type="project" value="InterPro"/>
</dbReference>
<evidence type="ECO:0000313" key="3">
    <source>
        <dbReference type="EMBL" id="SHF12552.1"/>
    </source>
</evidence>
<organism evidence="3 4">
    <name type="scientific">Litoreibacter ascidiaceicola</name>
    <dbReference type="NCBI Taxonomy" id="1486859"/>
    <lineage>
        <taxon>Bacteria</taxon>
        <taxon>Pseudomonadati</taxon>
        <taxon>Pseudomonadota</taxon>
        <taxon>Alphaproteobacteria</taxon>
        <taxon>Rhodobacterales</taxon>
        <taxon>Roseobacteraceae</taxon>
        <taxon>Litoreibacter</taxon>
    </lineage>
</organism>
<accession>A0A1M4Z4A2</accession>
<dbReference type="STRING" id="1486859.SAMN05444273_10425"/>
<dbReference type="Pfam" id="PF01593">
    <property type="entry name" value="Amino_oxidase"/>
    <property type="match status" value="1"/>
</dbReference>
<dbReference type="SUPFAM" id="SSF54373">
    <property type="entry name" value="FAD-linked reductases, C-terminal domain"/>
    <property type="match status" value="1"/>
</dbReference>
<name>A0A1M4Z4A2_9RHOB</name>
<evidence type="ECO:0000256" key="1">
    <source>
        <dbReference type="ARBA" id="ARBA00005995"/>
    </source>
</evidence>
<dbReference type="RefSeq" id="WP_073143034.1">
    <property type="nucleotide sequence ID" value="NZ_FQUV01000004.1"/>
</dbReference>
<dbReference type="InterPro" id="IPR002937">
    <property type="entry name" value="Amino_oxidase"/>
</dbReference>
<dbReference type="PANTHER" id="PTHR43563:SF1">
    <property type="entry name" value="AMINE OXIDASE [FLAVIN-CONTAINING] B"/>
    <property type="match status" value="1"/>
</dbReference>
<dbReference type="Gene3D" id="3.50.50.60">
    <property type="entry name" value="FAD/NAD(P)-binding domain"/>
    <property type="match status" value="2"/>
</dbReference>
<keyword evidence="4" id="KW-1185">Reference proteome</keyword>
<protein>
    <submittedName>
        <fullName evidence="3">Monoamine oxidase</fullName>
    </submittedName>
</protein>
<evidence type="ECO:0000313" key="4">
    <source>
        <dbReference type="Proteomes" id="UP000184144"/>
    </source>
</evidence>
<gene>
    <name evidence="3" type="ORF">SAMN05444273_10425</name>
</gene>
<reference evidence="4" key="1">
    <citation type="submission" date="2016-11" db="EMBL/GenBank/DDBJ databases">
        <authorList>
            <person name="Varghese N."/>
            <person name="Submissions S."/>
        </authorList>
    </citation>
    <scope>NUCLEOTIDE SEQUENCE [LARGE SCALE GENOMIC DNA]</scope>
    <source>
        <strain evidence="4">DSM 100566</strain>
    </source>
</reference>
<dbReference type="Pfam" id="PF13450">
    <property type="entry name" value="NAD_binding_8"/>
    <property type="match status" value="1"/>
</dbReference>
<comment type="similarity">
    <text evidence="1">Belongs to the flavin monoamine oxidase family.</text>
</comment>